<dbReference type="Proteomes" id="UP000286681">
    <property type="component" value="Unassembled WGS sequence"/>
</dbReference>
<sequence length="765" mass="84438">MPADAAERIEREEEIAQARRDEALAKPETERTKEDQLAIDGMFSRIGINSYSYHDWDTLALDDHRPNYFPVSPLREPFHALFTHSPVEGLRLIRELSNHAMTAWRQLHQFDWQREAKPIPLEITFPWGVQQFWGTAREYLWSRGVWAPKSLGCAWLAAENWAFAELERGTDPDTLIRQVVEGNTCIACLGLALTPEAKARQEDARLMLAEHTLFMWAEKCLESGEINEMFGYADAIQRARQMDIGGRVEGDLGSTASGGVAGVAAVALRFREVSSTEERAWARDLLARVARTPEQMNPSWFSASVIPWHAGIFAARGLAADLRSGDAATSASSDLLALAAHPLDGVALVAIERLLSLFDVLPRLAWAALCLGLDVCILPPRTTEPEDHDEAASARHAEALVAAIAAVQVNEGWPVPQMPEAPWTFIPGARPSRRGIPISPADFDDEIVADGAWRPSPGIWHSQLAAKIIELIPVAKILETPGAREALLSFTAGMLNWTIESIAPSWDEDGGDSDRRSSDLYEWRDAFARLLARIAGQLPPDQVERDILAPIVVLRSDPCFSLLAPLVDWFLRAHVLDPPEVASSAERVMNVSLERLLAWRGFERDGYRAGELHGFDLPSLVKALLFVAALNAPGASRFANGDWRDISLILPTVDRFVRAAGWSATVMSQFLTLCEHARASYPAEQFAGQVLSILVLGDEALSKWHGTMLPARIAGLVQLFADQNSPMPVILAAPLLRILDILVDQGDRRSAALQLTEAFREIKLP</sequence>
<comment type="caution">
    <text evidence="2">The sequence shown here is derived from an EMBL/GenBank/DDBJ whole genome shotgun (WGS) entry which is preliminary data.</text>
</comment>
<dbReference type="AlphaFoldDB" id="A0AAJ4VCA6"/>
<evidence type="ECO:0000313" key="2">
    <source>
        <dbReference type="EMBL" id="RSV06133.1"/>
    </source>
</evidence>
<feature type="region of interest" description="Disordered" evidence="1">
    <location>
        <begin position="1"/>
        <end position="35"/>
    </location>
</feature>
<accession>A0AAJ4VCA6</accession>
<organism evidence="2 3">
    <name type="scientific">Sphingomonas koreensis</name>
    <dbReference type="NCBI Taxonomy" id="93064"/>
    <lineage>
        <taxon>Bacteria</taxon>
        <taxon>Pseudomonadati</taxon>
        <taxon>Pseudomonadota</taxon>
        <taxon>Alphaproteobacteria</taxon>
        <taxon>Sphingomonadales</taxon>
        <taxon>Sphingomonadaceae</taxon>
        <taxon>Sphingomonas</taxon>
    </lineage>
</organism>
<dbReference type="RefSeq" id="WP_125985065.1">
    <property type="nucleotide sequence ID" value="NZ_QQYH01000029.1"/>
</dbReference>
<name>A0AAJ4VCA6_9SPHN</name>
<evidence type="ECO:0000313" key="3">
    <source>
        <dbReference type="Proteomes" id="UP000286681"/>
    </source>
</evidence>
<dbReference type="EMBL" id="QQWO01000003">
    <property type="protein sequence ID" value="RSV06133.1"/>
    <property type="molecule type" value="Genomic_DNA"/>
</dbReference>
<proteinExistence type="predicted"/>
<evidence type="ECO:0000256" key="1">
    <source>
        <dbReference type="SAM" id="MobiDB-lite"/>
    </source>
</evidence>
<gene>
    <name evidence="2" type="ORF">CA257_04165</name>
</gene>
<protein>
    <submittedName>
        <fullName evidence="2">Uncharacterized protein</fullName>
    </submittedName>
</protein>
<reference evidence="2 3" key="1">
    <citation type="submission" date="2018-07" db="EMBL/GenBank/DDBJ databases">
        <title>Genomic and Epidemiologic Investigation of an Indolent Hospital Outbreak.</title>
        <authorList>
            <person name="Johnson R.C."/>
            <person name="Deming C."/>
            <person name="Conlan S."/>
            <person name="Zellmer C.J."/>
            <person name="Michelin A.V."/>
            <person name="Lee-Lin S."/>
            <person name="Thomas P.J."/>
            <person name="Park M."/>
            <person name="Weingarten R.A."/>
            <person name="Less J."/>
            <person name="Dekker J.P."/>
            <person name="Frank K.M."/>
            <person name="Musser K.A."/>
            <person name="Mcquiston J.R."/>
            <person name="Henderson D.K."/>
            <person name="Lau A.F."/>
            <person name="Palmore T.N."/>
            <person name="Segre J.A."/>
        </authorList>
    </citation>
    <scope>NUCLEOTIDE SEQUENCE [LARGE SCALE GENOMIC DNA]</scope>
    <source>
        <strain evidence="2 3">SK-NIH.Env10_0317</strain>
    </source>
</reference>